<accession>A0ABV7QDT0</accession>
<evidence type="ECO:0000313" key="3">
    <source>
        <dbReference type="Proteomes" id="UP001595764"/>
    </source>
</evidence>
<sequence length="352" mass="37402">MTSLNVLISGAGVAGTTLAELLTRSGHRVTLVERAPTLRHTGYAVDFRGAAFDVLSELGILESVRRHDTKMTGTAILDRDGTQVDHLPAEAFAGELEVPKHVLNELLYALTVDHVEYRFGTSITSLTQTETEVTAELTDGTAATYDLVFGADGVYSKVRQLAFAPHSVALQHLGLSGAGFTMPNFLALDHSGLLRAVNGTAVYLFNSADPDRLTVSLSFGTPSGALDRLARADQEAATRTAFAGDTWHTPRLLEAMSEASDFYFSSNAQVHLDSWATGRIALLGDAGYCAAPAAGMGTSQALLGARSLARHLATADHAEAFARYEAELRPYVTENQTNGRSAAALFGGAQED</sequence>
<evidence type="ECO:0000259" key="1">
    <source>
        <dbReference type="Pfam" id="PF01494"/>
    </source>
</evidence>
<gene>
    <name evidence="2" type="ORF">ACFORO_14915</name>
</gene>
<keyword evidence="3" id="KW-1185">Reference proteome</keyword>
<dbReference type="Pfam" id="PF01494">
    <property type="entry name" value="FAD_binding_3"/>
    <property type="match status" value="1"/>
</dbReference>
<dbReference type="Gene3D" id="3.30.9.10">
    <property type="entry name" value="D-Amino Acid Oxidase, subunit A, domain 2"/>
    <property type="match status" value="1"/>
</dbReference>
<proteinExistence type="predicted"/>
<dbReference type="InterPro" id="IPR036188">
    <property type="entry name" value="FAD/NAD-bd_sf"/>
</dbReference>
<comment type="caution">
    <text evidence="2">The sequence shown here is derived from an EMBL/GenBank/DDBJ whole genome shotgun (WGS) entry which is preliminary data.</text>
</comment>
<evidence type="ECO:0000313" key="2">
    <source>
        <dbReference type="EMBL" id="MFC3511467.1"/>
    </source>
</evidence>
<name>A0ABV7QDT0_9PSEU</name>
<dbReference type="InterPro" id="IPR002938">
    <property type="entry name" value="FAD-bd"/>
</dbReference>
<dbReference type="PRINTS" id="PR00420">
    <property type="entry name" value="RNGMNOXGNASE"/>
</dbReference>
<dbReference type="InterPro" id="IPR051704">
    <property type="entry name" value="FAD_aromatic-hydroxylase"/>
</dbReference>
<dbReference type="Gene3D" id="3.50.50.60">
    <property type="entry name" value="FAD/NAD(P)-binding domain"/>
    <property type="match status" value="1"/>
</dbReference>
<feature type="domain" description="FAD-binding" evidence="1">
    <location>
        <begin position="5"/>
        <end position="331"/>
    </location>
</feature>
<dbReference type="PANTHER" id="PTHR46865">
    <property type="entry name" value="OXIDOREDUCTASE-RELATED"/>
    <property type="match status" value="1"/>
</dbReference>
<dbReference type="Proteomes" id="UP001595764">
    <property type="component" value="Unassembled WGS sequence"/>
</dbReference>
<dbReference type="GO" id="GO:0004497">
    <property type="term" value="F:monooxygenase activity"/>
    <property type="evidence" value="ECO:0007669"/>
    <property type="project" value="UniProtKB-KW"/>
</dbReference>
<reference evidence="3" key="1">
    <citation type="journal article" date="2019" name="Int. J. Syst. Evol. Microbiol.">
        <title>The Global Catalogue of Microorganisms (GCM) 10K type strain sequencing project: providing services to taxonomists for standard genome sequencing and annotation.</title>
        <authorList>
            <consortium name="The Broad Institute Genomics Platform"/>
            <consortium name="The Broad Institute Genome Sequencing Center for Infectious Disease"/>
            <person name="Wu L."/>
            <person name="Ma J."/>
        </authorList>
    </citation>
    <scope>NUCLEOTIDE SEQUENCE [LARGE SCALE GENOMIC DNA]</scope>
    <source>
        <strain evidence="3">CGMCC 4.7682</strain>
    </source>
</reference>
<dbReference type="PANTHER" id="PTHR46865:SF2">
    <property type="entry name" value="MONOOXYGENASE"/>
    <property type="match status" value="1"/>
</dbReference>
<protein>
    <submittedName>
        <fullName evidence="2">FAD-dependent monooxygenase</fullName>
    </submittedName>
</protein>
<keyword evidence="2" id="KW-0503">Monooxygenase</keyword>
<keyword evidence="2" id="KW-0560">Oxidoreductase</keyword>
<dbReference type="EMBL" id="JBHRWI010000019">
    <property type="protein sequence ID" value="MFC3511467.1"/>
    <property type="molecule type" value="Genomic_DNA"/>
</dbReference>
<organism evidence="2 3">
    <name type="scientific">Amycolatopsis halotolerans</name>
    <dbReference type="NCBI Taxonomy" id="330083"/>
    <lineage>
        <taxon>Bacteria</taxon>
        <taxon>Bacillati</taxon>
        <taxon>Actinomycetota</taxon>
        <taxon>Actinomycetes</taxon>
        <taxon>Pseudonocardiales</taxon>
        <taxon>Pseudonocardiaceae</taxon>
        <taxon>Amycolatopsis</taxon>
    </lineage>
</organism>
<dbReference type="SUPFAM" id="SSF51905">
    <property type="entry name" value="FAD/NAD(P)-binding domain"/>
    <property type="match status" value="1"/>
</dbReference>
<dbReference type="RefSeq" id="WP_377874893.1">
    <property type="nucleotide sequence ID" value="NZ_JBHMAY010000078.1"/>
</dbReference>